<reference evidence="7" key="1">
    <citation type="submission" date="2019-11" db="EMBL/GenBank/DDBJ databases">
        <title>Genomic insights into an expanded diversity of filamentous marine cyanobacteria reveals the extraordinary biosynthetic potential of Moorea and Okeania.</title>
        <authorList>
            <person name="Ferreira Leao T."/>
            <person name="Wang M."/>
            <person name="Moss N."/>
            <person name="Da Silva R."/>
            <person name="Sanders J."/>
            <person name="Nurk S."/>
            <person name="Gurevich A."/>
            <person name="Humphrey G."/>
            <person name="Reher R."/>
            <person name="Zhu Q."/>
            <person name="Belda-Ferre P."/>
            <person name="Glukhov E."/>
            <person name="Rex R."/>
            <person name="Dorrestein P.C."/>
            <person name="Knight R."/>
            <person name="Pevzner P."/>
            <person name="Gerwick W.H."/>
            <person name="Gerwick L."/>
        </authorList>
    </citation>
    <scope>NUCLEOTIDE SEQUENCE</scope>
    <source>
        <strain evidence="7">SIO1C4</strain>
    </source>
</reference>
<keyword evidence="3 5" id="KW-1133">Transmembrane helix</keyword>
<organism evidence="7">
    <name type="scientific">Symploca sp. SIO1C4</name>
    <dbReference type="NCBI Taxonomy" id="2607765"/>
    <lineage>
        <taxon>Bacteria</taxon>
        <taxon>Bacillati</taxon>
        <taxon>Cyanobacteriota</taxon>
        <taxon>Cyanophyceae</taxon>
        <taxon>Coleofasciculales</taxon>
        <taxon>Coleofasciculaceae</taxon>
        <taxon>Symploca</taxon>
    </lineage>
</organism>
<evidence type="ECO:0000256" key="3">
    <source>
        <dbReference type="ARBA" id="ARBA00022989"/>
    </source>
</evidence>
<comment type="subcellular location">
    <subcellularLocation>
        <location evidence="1">Endomembrane system</location>
        <topology evidence="1">Multi-pass membrane protein</topology>
    </subcellularLocation>
</comment>
<evidence type="ECO:0000256" key="2">
    <source>
        <dbReference type="ARBA" id="ARBA00022692"/>
    </source>
</evidence>
<gene>
    <name evidence="7" type="ORF">F6J89_18495</name>
</gene>
<evidence type="ECO:0000256" key="4">
    <source>
        <dbReference type="ARBA" id="ARBA00023136"/>
    </source>
</evidence>
<name>A0A6B3ND76_9CYAN</name>
<feature type="transmembrane region" description="Helical" evidence="5">
    <location>
        <begin position="22"/>
        <end position="41"/>
    </location>
</feature>
<evidence type="ECO:0000256" key="5">
    <source>
        <dbReference type="SAM" id="Phobius"/>
    </source>
</evidence>
<evidence type="ECO:0000313" key="7">
    <source>
        <dbReference type="EMBL" id="NER29553.1"/>
    </source>
</evidence>
<feature type="domain" description="DUF1232" evidence="6">
    <location>
        <begin position="23"/>
        <end position="59"/>
    </location>
</feature>
<keyword evidence="4 5" id="KW-0472">Membrane</keyword>
<accession>A0A6B3ND76</accession>
<comment type="caution">
    <text evidence="7">The sequence shown here is derived from an EMBL/GenBank/DDBJ whole genome shotgun (WGS) entry which is preliminary data.</text>
</comment>
<evidence type="ECO:0000256" key="1">
    <source>
        <dbReference type="ARBA" id="ARBA00004127"/>
    </source>
</evidence>
<dbReference type="GO" id="GO:0012505">
    <property type="term" value="C:endomembrane system"/>
    <property type="evidence" value="ECO:0007669"/>
    <property type="project" value="UniProtKB-SubCell"/>
</dbReference>
<dbReference type="AlphaFoldDB" id="A0A6B3ND76"/>
<dbReference type="InterPro" id="IPR010652">
    <property type="entry name" value="DUF1232"/>
</dbReference>
<evidence type="ECO:0000259" key="6">
    <source>
        <dbReference type="Pfam" id="PF06803"/>
    </source>
</evidence>
<protein>
    <submittedName>
        <fullName evidence="7">DUF1232 domain-containing protein</fullName>
    </submittedName>
</protein>
<proteinExistence type="predicted"/>
<keyword evidence="2 5" id="KW-0812">Transmembrane</keyword>
<dbReference type="EMBL" id="JAAHFQ010000388">
    <property type="protein sequence ID" value="NER29553.1"/>
    <property type="molecule type" value="Genomic_DNA"/>
</dbReference>
<sequence length="100" mass="11368">MSNFSVQSVYNWYRNTIRNSKYRWWIILGTLIYLFSPIDIAPDFIPIAGQIDDVLILTLLVSEVSQLLIDSVTSRKSKDVAVNTNNTSEKTVDVDAMPVE</sequence>
<dbReference type="Pfam" id="PF06803">
    <property type="entry name" value="DUF1232"/>
    <property type="match status" value="1"/>
</dbReference>